<comment type="caution">
    <text evidence="1">The sequence shown here is derived from an EMBL/GenBank/DDBJ whole genome shotgun (WGS) entry which is preliminary data.</text>
</comment>
<dbReference type="Pfam" id="PF01877">
    <property type="entry name" value="RNA_binding"/>
    <property type="match status" value="1"/>
</dbReference>
<dbReference type="AlphaFoldDB" id="A0A6B0SYT0"/>
<dbReference type="PANTHER" id="PTHR38816">
    <property type="entry name" value="EXOSOME SUBUNIT, DUF54 FAMILY-RELATED"/>
    <property type="match status" value="1"/>
</dbReference>
<organism evidence="1 2">
    <name type="scientific">Halovenus carboxidivorans</name>
    <dbReference type="NCBI Taxonomy" id="2692199"/>
    <lineage>
        <taxon>Archaea</taxon>
        <taxon>Methanobacteriati</taxon>
        <taxon>Methanobacteriota</taxon>
        <taxon>Stenosarchaea group</taxon>
        <taxon>Halobacteria</taxon>
        <taxon>Halobacteriales</taxon>
        <taxon>Haloarculaceae</taxon>
        <taxon>Halovenus</taxon>
    </lineage>
</organism>
<dbReference type="InterPro" id="IPR022803">
    <property type="entry name" value="Ribosomal_uL5_dom_sf"/>
</dbReference>
<evidence type="ECO:0000313" key="2">
    <source>
        <dbReference type="Proteomes" id="UP000466535"/>
    </source>
</evidence>
<name>A0A6B0SYT0_9EURY</name>
<gene>
    <name evidence="1" type="ORF">GRX03_03925</name>
</gene>
<dbReference type="PANTHER" id="PTHR38816:SF1">
    <property type="entry name" value="EXOSOME SUBUNIT"/>
    <property type="match status" value="1"/>
</dbReference>
<dbReference type="SUPFAM" id="SSF55282">
    <property type="entry name" value="RL5-like"/>
    <property type="match status" value="1"/>
</dbReference>
<dbReference type="InterPro" id="IPR002739">
    <property type="entry name" value="PAB1135-like"/>
</dbReference>
<dbReference type="OrthoDB" id="10874at2157"/>
<keyword evidence="2" id="KW-1185">Reference proteome</keyword>
<accession>A0A6B0SYT0</accession>
<proteinExistence type="predicted"/>
<dbReference type="Gene3D" id="3.30.1440.10">
    <property type="match status" value="1"/>
</dbReference>
<dbReference type="EMBL" id="WUUT01000001">
    <property type="protein sequence ID" value="MXR50754.1"/>
    <property type="molecule type" value="Genomic_DNA"/>
</dbReference>
<dbReference type="Proteomes" id="UP000466535">
    <property type="component" value="Unassembled WGS sequence"/>
</dbReference>
<dbReference type="RefSeq" id="WP_159762854.1">
    <property type="nucleotide sequence ID" value="NZ_WUUT01000001.1"/>
</dbReference>
<sequence>MSSIPLHYIDLRAFCYVTEEEERVEDALRLFLPEEFEIERAGSEGHYGDPILVLSARVESTDGMRTVLDALGELADEQFARVVDELDERVNENCAFFLTLDKQAAFNGAVELGDGITFRGKVEAYPAKKESAVENVEGLLAEL</sequence>
<evidence type="ECO:0000313" key="1">
    <source>
        <dbReference type="EMBL" id="MXR50754.1"/>
    </source>
</evidence>
<protein>
    <submittedName>
        <fullName evidence="1">RNA-binding protein</fullName>
    </submittedName>
</protein>
<dbReference type="NCBIfam" id="NF011141">
    <property type="entry name" value="PRK14555.1-1"/>
    <property type="match status" value="1"/>
</dbReference>
<reference evidence="1 2" key="1">
    <citation type="submission" date="2019-12" db="EMBL/GenBank/DDBJ databases">
        <title>Isolation and characterization of three novel carbon monoxide-oxidizing members of Halobacteria from salione crusts and soils.</title>
        <authorList>
            <person name="Myers M.R."/>
            <person name="King G.M."/>
        </authorList>
    </citation>
    <scope>NUCLEOTIDE SEQUENCE [LARGE SCALE GENOMIC DNA]</scope>
    <source>
        <strain evidence="1 2">WSH3</strain>
    </source>
</reference>